<keyword evidence="2 6" id="KW-0132">Cell division</keyword>
<dbReference type="InterPro" id="IPR055219">
    <property type="entry name" value="MinC_N_1"/>
</dbReference>
<feature type="domain" description="Septum formation inhibitor MinC C-terminal" evidence="7">
    <location>
        <begin position="116"/>
        <end position="218"/>
    </location>
</feature>
<organism evidence="9 10">
    <name type="scientific">Candidatus Cetobacterium colombiensis</name>
    <dbReference type="NCBI Taxonomy" id="3073100"/>
    <lineage>
        <taxon>Bacteria</taxon>
        <taxon>Fusobacteriati</taxon>
        <taxon>Fusobacteriota</taxon>
        <taxon>Fusobacteriia</taxon>
        <taxon>Fusobacteriales</taxon>
        <taxon>Fusobacteriaceae</taxon>
        <taxon>Cetobacterium</taxon>
    </lineage>
</organism>
<name>A0ABU4W8C1_9FUSO</name>
<comment type="function">
    <text evidence="6">Cell division inhibitor that blocks the formation of polar Z ring septums. Rapidly oscillates between the poles of the cell to destabilize FtsZ filaments that have formed before they mature into polar Z rings. Prevents FtsZ polymerization.</text>
</comment>
<gene>
    <name evidence="6" type="primary">minC</name>
    <name evidence="9" type="ORF">RFV38_00275</name>
</gene>
<dbReference type="Pfam" id="PF03775">
    <property type="entry name" value="MinC_C"/>
    <property type="match status" value="1"/>
</dbReference>
<dbReference type="EMBL" id="JAVIKH010000001">
    <property type="protein sequence ID" value="MDX8334944.1"/>
    <property type="molecule type" value="Genomic_DNA"/>
</dbReference>
<keyword evidence="3 6" id="KW-0717">Septation</keyword>
<dbReference type="HAMAP" id="MF_00267">
    <property type="entry name" value="MinC"/>
    <property type="match status" value="1"/>
</dbReference>
<comment type="subunit">
    <text evidence="5 6">Interacts with MinD and FtsZ.</text>
</comment>
<dbReference type="Proteomes" id="UP001279681">
    <property type="component" value="Unassembled WGS sequence"/>
</dbReference>
<dbReference type="Pfam" id="PF22642">
    <property type="entry name" value="MinC_N_1"/>
    <property type="match status" value="1"/>
</dbReference>
<dbReference type="PANTHER" id="PTHR34108:SF1">
    <property type="entry name" value="SEPTUM SITE-DETERMINING PROTEIN MINC"/>
    <property type="match status" value="1"/>
</dbReference>
<evidence type="ECO:0000256" key="4">
    <source>
        <dbReference type="ARBA" id="ARBA00023306"/>
    </source>
</evidence>
<evidence type="ECO:0000256" key="1">
    <source>
        <dbReference type="ARBA" id="ARBA00006291"/>
    </source>
</evidence>
<dbReference type="InterPro" id="IPR013033">
    <property type="entry name" value="MinC"/>
</dbReference>
<reference evidence="10" key="1">
    <citation type="submission" date="2023-07" db="EMBL/GenBank/DDBJ databases">
        <authorList>
            <person name="Colorado M.A."/>
            <person name="Villamil L.M."/>
            <person name="Melo J.F."/>
            <person name="Rodriguez J.A."/>
            <person name="Ruiz R.Y."/>
        </authorList>
    </citation>
    <scope>NUCLEOTIDE SEQUENCE [LARGE SCALE GENOMIC DNA]</scope>
    <source>
        <strain evidence="10">C33</strain>
    </source>
</reference>
<protein>
    <recommendedName>
        <fullName evidence="6">Probable septum site-determining protein MinC</fullName>
    </recommendedName>
</protein>
<evidence type="ECO:0000256" key="2">
    <source>
        <dbReference type="ARBA" id="ARBA00022618"/>
    </source>
</evidence>
<evidence type="ECO:0000256" key="5">
    <source>
        <dbReference type="ARBA" id="ARBA00046874"/>
    </source>
</evidence>
<dbReference type="RefSeq" id="WP_320312357.1">
    <property type="nucleotide sequence ID" value="NZ_JAVIKH010000001.1"/>
</dbReference>
<evidence type="ECO:0000256" key="6">
    <source>
        <dbReference type="HAMAP-Rule" id="MF_00267"/>
    </source>
</evidence>
<evidence type="ECO:0000256" key="3">
    <source>
        <dbReference type="ARBA" id="ARBA00023210"/>
    </source>
</evidence>
<keyword evidence="4 6" id="KW-0131">Cell cycle</keyword>
<dbReference type="Gene3D" id="3.30.160.540">
    <property type="match status" value="1"/>
</dbReference>
<sequence>MNDCVILKGKKDRLVVQLDSNIDFSSLKDKFSEKIKQAEAFIGDTKIAIEFTNRKLTEIEENILIGVVTKETNIKVAFVFSEKSIFSQLPEGHISLGKLPFNNIKDVTEEGTTKFHKGTLRSGHSLEFDGNVVVLGDVNPGAVIKSKGNVVVLGYLNGTVYAGENDGSDAFVGAFSLNPIQIKIGQVIAKNPSTNVLDINKVKKTLDFEVAYLKDGNIFIEKFNKATLDHMVKI</sequence>
<dbReference type="PANTHER" id="PTHR34108">
    <property type="entry name" value="SEPTUM SITE-DETERMINING PROTEIN MINC"/>
    <property type="match status" value="1"/>
</dbReference>
<evidence type="ECO:0000313" key="10">
    <source>
        <dbReference type="Proteomes" id="UP001279681"/>
    </source>
</evidence>
<evidence type="ECO:0000259" key="7">
    <source>
        <dbReference type="Pfam" id="PF03775"/>
    </source>
</evidence>
<keyword evidence="10" id="KW-1185">Reference proteome</keyword>
<dbReference type="SUPFAM" id="SSF63848">
    <property type="entry name" value="Cell-division inhibitor MinC, C-terminal domain"/>
    <property type="match status" value="1"/>
</dbReference>
<evidence type="ECO:0000313" key="9">
    <source>
        <dbReference type="EMBL" id="MDX8334944.1"/>
    </source>
</evidence>
<evidence type="ECO:0000259" key="8">
    <source>
        <dbReference type="Pfam" id="PF22642"/>
    </source>
</evidence>
<proteinExistence type="inferred from homology"/>
<dbReference type="Gene3D" id="2.160.20.70">
    <property type="match status" value="1"/>
</dbReference>
<dbReference type="InterPro" id="IPR005526">
    <property type="entry name" value="Septum_form_inhib_MinC_C"/>
</dbReference>
<comment type="similarity">
    <text evidence="1 6">Belongs to the MinC family.</text>
</comment>
<feature type="domain" description="Septum site-determining protein MinC N-terminal" evidence="8">
    <location>
        <begin position="5"/>
        <end position="76"/>
    </location>
</feature>
<dbReference type="InterPro" id="IPR036145">
    <property type="entry name" value="MinC_C_sf"/>
</dbReference>
<dbReference type="InterPro" id="IPR016098">
    <property type="entry name" value="CAP/MinC_C"/>
</dbReference>
<accession>A0ABU4W8C1</accession>
<comment type="caution">
    <text evidence="9">The sequence shown here is derived from an EMBL/GenBank/DDBJ whole genome shotgun (WGS) entry which is preliminary data.</text>
</comment>